<evidence type="ECO:0000313" key="4">
    <source>
        <dbReference type="Proteomes" id="UP000005737"/>
    </source>
</evidence>
<dbReference type="Gene3D" id="2.60.40.10">
    <property type="entry name" value="Immunoglobulins"/>
    <property type="match status" value="1"/>
</dbReference>
<evidence type="ECO:0000256" key="2">
    <source>
        <dbReference type="SAM" id="SignalP"/>
    </source>
</evidence>
<dbReference type="InterPro" id="IPR003961">
    <property type="entry name" value="FN3_dom"/>
</dbReference>
<reference evidence="3 4" key="1">
    <citation type="submission" date="2011-10" db="EMBL/GenBank/DDBJ databases">
        <title>The Improved High-Quality Draft genome of Leptonema illini DSM 21528.</title>
        <authorList>
            <consortium name="US DOE Joint Genome Institute (JGI-PGF)"/>
            <person name="Lucas S."/>
            <person name="Copeland A."/>
            <person name="Lapidus A."/>
            <person name="Glavina del Rio T."/>
            <person name="Dalin E."/>
            <person name="Tice H."/>
            <person name="Bruce D."/>
            <person name="Goodwin L."/>
            <person name="Pitluck S."/>
            <person name="Peters L."/>
            <person name="Mikhailova N."/>
            <person name="Held B."/>
            <person name="Kyrpides N."/>
            <person name="Mavromatis K."/>
            <person name="Ivanova N."/>
            <person name="Markowitz V."/>
            <person name="Cheng J.-F."/>
            <person name="Hugenholtz P."/>
            <person name="Woyke T."/>
            <person name="Wu D."/>
            <person name="Gronow S."/>
            <person name="Wellnitz S."/>
            <person name="Brambilla E.-M."/>
            <person name="Klenk H.-P."/>
            <person name="Eisen J.A."/>
        </authorList>
    </citation>
    <scope>NUCLEOTIDE SEQUENCE [LARGE SCALE GENOMIC DNA]</scope>
    <source>
        <strain evidence="3 4">DSM 21528</strain>
    </source>
</reference>
<dbReference type="AlphaFoldDB" id="H2CAH6"/>
<protein>
    <recommendedName>
        <fullName evidence="5">Fibronectin type III domain-containing protein</fullName>
    </recommendedName>
</protein>
<feature type="signal peptide" evidence="2">
    <location>
        <begin position="1"/>
        <end position="23"/>
    </location>
</feature>
<evidence type="ECO:0000313" key="3">
    <source>
        <dbReference type="EMBL" id="EHQ07343.1"/>
    </source>
</evidence>
<gene>
    <name evidence="3" type="ORF">Lepil_2670</name>
</gene>
<dbReference type="Proteomes" id="UP000005737">
    <property type="component" value="Unassembled WGS sequence"/>
</dbReference>
<proteinExistence type="predicted"/>
<keyword evidence="2" id="KW-0732">Signal</keyword>
<dbReference type="InterPro" id="IPR036116">
    <property type="entry name" value="FN3_sf"/>
</dbReference>
<feature type="chain" id="PRO_5003559654" description="Fibronectin type III domain-containing protein" evidence="2">
    <location>
        <begin position="24"/>
        <end position="256"/>
    </location>
</feature>
<dbReference type="CDD" id="cd00063">
    <property type="entry name" value="FN3"/>
    <property type="match status" value="1"/>
</dbReference>
<evidence type="ECO:0008006" key="5">
    <source>
        <dbReference type="Google" id="ProtNLM"/>
    </source>
</evidence>
<accession>H2CAH6</accession>
<dbReference type="STRING" id="183.GCA_002009735_02020"/>
<dbReference type="InterPro" id="IPR013783">
    <property type="entry name" value="Ig-like_fold"/>
</dbReference>
<dbReference type="EMBL" id="JH597773">
    <property type="protein sequence ID" value="EHQ07343.1"/>
    <property type="molecule type" value="Genomic_DNA"/>
</dbReference>
<organism evidence="3 4">
    <name type="scientific">Leptonema illini DSM 21528</name>
    <dbReference type="NCBI Taxonomy" id="929563"/>
    <lineage>
        <taxon>Bacteria</taxon>
        <taxon>Pseudomonadati</taxon>
        <taxon>Spirochaetota</taxon>
        <taxon>Spirochaetia</taxon>
        <taxon>Leptospirales</taxon>
        <taxon>Leptospiraceae</taxon>
        <taxon>Leptonema</taxon>
    </lineage>
</organism>
<name>H2CAH6_9LEPT</name>
<evidence type="ECO:0000256" key="1">
    <source>
        <dbReference type="SAM" id="MobiDB-lite"/>
    </source>
</evidence>
<dbReference type="HOGENOM" id="CLU_1085020_0_0_12"/>
<keyword evidence="4" id="KW-1185">Reference proteome</keyword>
<feature type="compositionally biased region" description="Basic and acidic residues" evidence="1">
    <location>
        <begin position="110"/>
        <end position="120"/>
    </location>
</feature>
<feature type="region of interest" description="Disordered" evidence="1">
    <location>
        <begin position="104"/>
        <end position="125"/>
    </location>
</feature>
<dbReference type="SUPFAM" id="SSF49265">
    <property type="entry name" value="Fibronectin type III"/>
    <property type="match status" value="1"/>
</dbReference>
<sequence>MMHRRRRVICSALLLFLSSVMFAEKTEKRSMSIRWSGVPGASGYAVEWTGSDGRVVQQKSATSVVELSLEAGEYRIRVSALNRFGKPAGWSDWKTFRVEDAAQKQSLDLNRPEEPAKKETVSQTTAPPLWKRSVPGWVQIERQQWRGWAYPSALGLLAVYAWDQKRRGDLIASDALNDPDLIMPLSISSYAALGNALWIRRSQQRELYDAHQRNQRLAGMAAIGVVALHWIDISFFEDDRSAVIVQDGTISFRMRF</sequence>